<accession>A0A3A3A0F0</accession>
<dbReference type="GO" id="GO:0006062">
    <property type="term" value="P:sorbitol catabolic process"/>
    <property type="evidence" value="ECO:0007669"/>
    <property type="project" value="TreeGrafter"/>
</dbReference>
<dbReference type="Gene3D" id="3.40.50.720">
    <property type="entry name" value="NAD(P)-binding Rossmann-like Domain"/>
    <property type="match status" value="1"/>
</dbReference>
<evidence type="ECO:0000313" key="12">
    <source>
        <dbReference type="Proteomes" id="UP000266188"/>
    </source>
</evidence>
<evidence type="ECO:0000256" key="4">
    <source>
        <dbReference type="ARBA" id="ARBA00022723"/>
    </source>
</evidence>
<feature type="domain" description="Alcohol dehydrogenase-like C-terminal" evidence="9">
    <location>
        <begin position="192"/>
        <end position="337"/>
    </location>
</feature>
<keyword evidence="4 8" id="KW-0479">Metal-binding</keyword>
<dbReference type="GO" id="GO:0008270">
    <property type="term" value="F:zinc ion binding"/>
    <property type="evidence" value="ECO:0007669"/>
    <property type="project" value="InterPro"/>
</dbReference>
<comment type="similarity">
    <text evidence="3 8">Belongs to the zinc-containing alcohol dehydrogenase family.</text>
</comment>
<dbReference type="OrthoDB" id="5363962at2759"/>
<dbReference type="InterPro" id="IPR013149">
    <property type="entry name" value="ADH-like_C"/>
</dbReference>
<dbReference type="AlphaFoldDB" id="A0A3A3A0F0"/>
<dbReference type="Pfam" id="PF08240">
    <property type="entry name" value="ADH_N"/>
    <property type="match status" value="1"/>
</dbReference>
<dbReference type="PANTHER" id="PTHR43161:SF25">
    <property type="entry name" value="ALCOHOL DEHYDROGENASE, PUTATIVE (AFU_ORTHOLOGUE AFUA_1G14390)-RELATED"/>
    <property type="match status" value="1"/>
</dbReference>
<sequence length="388" mass="41955">MENYPTQSKGQYLHGPQKLFLETRMLPILASDEVRIQIRSTTLCGSDVHYFKYGQNGSIKIKEPLCGGHEAAGVIVAVGQAVSDGGDLKVGDKVAIESGVPCGGCQKCREGHYNVCPELRFRSSGASFPHFQGTLQEFIDHPARWCHKSSRLPDILSCDDGALLEPLSVSIHAIRKANIKPGATCLVFGAGAVGLLCAAVAKVEHQCPVVIADIDPGRVQFALDERFADIGFIATPESPSSIEEKLAVAKKLASDIEKLQWPGGERVSRPGFVFECTGVESCVQASICAVDSGGKVVLVGMGTPIQCWHIAEITGREIDIVSVWRYAHCYPRAIEVMEGVRRHEIGLDLTKLITHRFSGIESIPAAYETASSVRDETSNLIIKAVVNF</sequence>
<name>A0A3A3A0F0_9EURO</name>
<evidence type="ECO:0000256" key="1">
    <source>
        <dbReference type="ARBA" id="ARBA00001947"/>
    </source>
</evidence>
<proteinExistence type="inferred from homology"/>
<organism evidence="11 12">
    <name type="scientific">Aspergillus sclerotialis</name>
    <dbReference type="NCBI Taxonomy" id="2070753"/>
    <lineage>
        <taxon>Eukaryota</taxon>
        <taxon>Fungi</taxon>
        <taxon>Dikarya</taxon>
        <taxon>Ascomycota</taxon>
        <taxon>Pezizomycotina</taxon>
        <taxon>Eurotiomycetes</taxon>
        <taxon>Eurotiomycetidae</taxon>
        <taxon>Eurotiales</taxon>
        <taxon>Aspergillaceae</taxon>
        <taxon>Aspergillus</taxon>
        <taxon>Aspergillus subgen. Polypaecilum</taxon>
    </lineage>
</organism>
<dbReference type="GO" id="GO:0003939">
    <property type="term" value="F:L-iditol 2-dehydrogenase (NAD+) activity"/>
    <property type="evidence" value="ECO:0007669"/>
    <property type="project" value="TreeGrafter"/>
</dbReference>
<evidence type="ECO:0000259" key="9">
    <source>
        <dbReference type="Pfam" id="PF00107"/>
    </source>
</evidence>
<dbReference type="SUPFAM" id="SSF50129">
    <property type="entry name" value="GroES-like"/>
    <property type="match status" value="1"/>
</dbReference>
<evidence type="ECO:0000259" key="10">
    <source>
        <dbReference type="Pfam" id="PF08240"/>
    </source>
</evidence>
<dbReference type="InterPro" id="IPR011032">
    <property type="entry name" value="GroES-like_sf"/>
</dbReference>
<dbReference type="InterPro" id="IPR036291">
    <property type="entry name" value="NAD(P)-bd_dom_sf"/>
</dbReference>
<dbReference type="CDD" id="cd05285">
    <property type="entry name" value="sorbitol_DH"/>
    <property type="match status" value="1"/>
</dbReference>
<dbReference type="Pfam" id="PF00107">
    <property type="entry name" value="ADH_zinc_N"/>
    <property type="match status" value="1"/>
</dbReference>
<dbReference type="PANTHER" id="PTHR43161">
    <property type="entry name" value="SORBITOL DEHYDROGENASE"/>
    <property type="match status" value="1"/>
</dbReference>
<protein>
    <submittedName>
        <fullName evidence="11">Dehydrogenase</fullName>
    </submittedName>
</protein>
<keyword evidence="5 8" id="KW-0862">Zinc</keyword>
<evidence type="ECO:0000256" key="8">
    <source>
        <dbReference type="RuleBase" id="RU361277"/>
    </source>
</evidence>
<dbReference type="InterPro" id="IPR002328">
    <property type="entry name" value="ADH_Zn_CS"/>
</dbReference>
<comment type="caution">
    <text evidence="11">The sequence shown here is derived from an EMBL/GenBank/DDBJ whole genome shotgun (WGS) entry which is preliminary data.</text>
</comment>
<dbReference type="Gene3D" id="3.90.180.10">
    <property type="entry name" value="Medium-chain alcohol dehydrogenases, catalytic domain"/>
    <property type="match status" value="1"/>
</dbReference>
<keyword evidence="6" id="KW-0560">Oxidoreductase</keyword>
<evidence type="ECO:0000256" key="5">
    <source>
        <dbReference type="ARBA" id="ARBA00022833"/>
    </source>
</evidence>
<gene>
    <name evidence="11" type="ORF">PHISCL_02530</name>
</gene>
<dbReference type="PROSITE" id="PS00059">
    <property type="entry name" value="ADH_ZINC"/>
    <property type="match status" value="1"/>
</dbReference>
<dbReference type="InterPro" id="IPR013154">
    <property type="entry name" value="ADH-like_N"/>
</dbReference>
<reference evidence="12" key="1">
    <citation type="submission" date="2017-02" db="EMBL/GenBank/DDBJ databases">
        <authorList>
            <person name="Tafer H."/>
            <person name="Lopandic K."/>
        </authorList>
    </citation>
    <scope>NUCLEOTIDE SEQUENCE [LARGE SCALE GENOMIC DNA]</scope>
    <source>
        <strain evidence="12">CBS 366.77</strain>
    </source>
</reference>
<dbReference type="InterPro" id="IPR045306">
    <property type="entry name" value="SDH-like"/>
</dbReference>
<evidence type="ECO:0000256" key="6">
    <source>
        <dbReference type="ARBA" id="ARBA00023002"/>
    </source>
</evidence>
<evidence type="ECO:0000256" key="7">
    <source>
        <dbReference type="ARBA" id="ARBA00023027"/>
    </source>
</evidence>
<dbReference type="Proteomes" id="UP000266188">
    <property type="component" value="Unassembled WGS sequence"/>
</dbReference>
<comment type="cofactor">
    <cofactor evidence="1 8">
        <name>Zn(2+)</name>
        <dbReference type="ChEBI" id="CHEBI:29105"/>
    </cofactor>
</comment>
<evidence type="ECO:0000313" key="11">
    <source>
        <dbReference type="EMBL" id="RJE25124.1"/>
    </source>
</evidence>
<evidence type="ECO:0000256" key="2">
    <source>
        <dbReference type="ARBA" id="ARBA00004921"/>
    </source>
</evidence>
<dbReference type="EMBL" id="MVGC01000057">
    <property type="protein sequence ID" value="RJE25124.1"/>
    <property type="molecule type" value="Genomic_DNA"/>
</dbReference>
<dbReference type="SUPFAM" id="SSF51735">
    <property type="entry name" value="NAD(P)-binding Rossmann-fold domains"/>
    <property type="match status" value="1"/>
</dbReference>
<keyword evidence="12" id="KW-1185">Reference proteome</keyword>
<evidence type="ECO:0000256" key="3">
    <source>
        <dbReference type="ARBA" id="ARBA00008072"/>
    </source>
</evidence>
<keyword evidence="7" id="KW-0520">NAD</keyword>
<dbReference type="STRING" id="2070753.A0A3A3A0F0"/>
<comment type="pathway">
    <text evidence="2">Carbohydrate degradation.</text>
</comment>
<feature type="domain" description="Alcohol dehydrogenase-like N-terminal" evidence="10">
    <location>
        <begin position="31"/>
        <end position="148"/>
    </location>
</feature>